<evidence type="ECO:0000313" key="1">
    <source>
        <dbReference type="EMBL" id="NPT56969.1"/>
    </source>
</evidence>
<accession>A0A972SJC7</accession>
<dbReference type="EMBL" id="WOEZ01000111">
    <property type="protein sequence ID" value="NPT56969.1"/>
    <property type="molecule type" value="Genomic_DNA"/>
</dbReference>
<keyword evidence="2" id="KW-1185">Reference proteome</keyword>
<organism evidence="1 2">
    <name type="scientific">Paraburkholderia elongata</name>
    <dbReference type="NCBI Taxonomy" id="2675747"/>
    <lineage>
        <taxon>Bacteria</taxon>
        <taxon>Pseudomonadati</taxon>
        <taxon>Pseudomonadota</taxon>
        <taxon>Betaproteobacteria</taxon>
        <taxon>Burkholderiales</taxon>
        <taxon>Burkholderiaceae</taxon>
        <taxon>Paraburkholderia</taxon>
    </lineage>
</organism>
<gene>
    <name evidence="1" type="ORF">GNZ13_20895</name>
</gene>
<reference evidence="1 2" key="1">
    <citation type="submission" date="2019-11" db="EMBL/GenBank/DDBJ databases">
        <title>Metabolism of dissolved organic matter in forest soils.</title>
        <authorList>
            <person name="Cyle K.T."/>
            <person name="Wilhelm R.C."/>
            <person name="Martinez C.E."/>
        </authorList>
    </citation>
    <scope>NUCLEOTIDE SEQUENCE [LARGE SCALE GENOMIC DNA]</scope>
    <source>
        <strain evidence="1 2">5N</strain>
    </source>
</reference>
<proteinExistence type="predicted"/>
<name>A0A972SJC7_9BURK</name>
<comment type="caution">
    <text evidence="1">The sequence shown here is derived from an EMBL/GenBank/DDBJ whole genome shotgun (WGS) entry which is preliminary data.</text>
</comment>
<sequence>MTRQRISDELWNTLEPFVPDGPCSPKGGRPRLDDQSASNGFCFVQQTGIPCAKGHCQVAGDGAVE</sequence>
<dbReference type="Proteomes" id="UP000655523">
    <property type="component" value="Unassembled WGS sequence"/>
</dbReference>
<protein>
    <submittedName>
        <fullName evidence="1">Transposase</fullName>
    </submittedName>
</protein>
<dbReference type="AlphaFoldDB" id="A0A972SJC7"/>
<evidence type="ECO:0000313" key="2">
    <source>
        <dbReference type="Proteomes" id="UP000655523"/>
    </source>
</evidence>